<dbReference type="AlphaFoldDB" id="A0A1X2HY05"/>
<evidence type="ECO:0000313" key="14">
    <source>
        <dbReference type="EMBL" id="ORZ05027.1"/>
    </source>
</evidence>
<dbReference type="EC" id="3.4.23.21" evidence="3"/>
<accession>A0A1X2HY05</accession>
<proteinExistence type="inferred from homology"/>
<keyword evidence="4 10" id="KW-0645">Protease</keyword>
<dbReference type="PANTHER" id="PTHR47966">
    <property type="entry name" value="BETA-SITE APP-CLEAVING ENZYME, ISOFORM A-RELATED"/>
    <property type="match status" value="1"/>
</dbReference>
<feature type="active site" evidence="8">
    <location>
        <position position="109"/>
    </location>
</feature>
<organism evidence="14 15">
    <name type="scientific">Absidia repens</name>
    <dbReference type="NCBI Taxonomy" id="90262"/>
    <lineage>
        <taxon>Eukaryota</taxon>
        <taxon>Fungi</taxon>
        <taxon>Fungi incertae sedis</taxon>
        <taxon>Mucoromycota</taxon>
        <taxon>Mucoromycotina</taxon>
        <taxon>Mucoromycetes</taxon>
        <taxon>Mucorales</taxon>
        <taxon>Cunninghamellaceae</taxon>
        <taxon>Absidia</taxon>
    </lineage>
</organism>
<comment type="caution">
    <text evidence="14">The sequence shown here is derived from an EMBL/GenBank/DDBJ whole genome shotgun (WGS) entry which is preliminary data.</text>
</comment>
<feature type="domain" description="Peptidase A1" evidence="13">
    <location>
        <begin position="89"/>
        <end position="401"/>
    </location>
</feature>
<keyword evidence="9" id="KW-1015">Disulfide bond</keyword>
<dbReference type="FunFam" id="2.40.70.10:FF:000115">
    <property type="entry name" value="Lysosomal aspartic protease"/>
    <property type="match status" value="1"/>
</dbReference>
<evidence type="ECO:0000256" key="11">
    <source>
        <dbReference type="SAM" id="MobiDB-lite"/>
    </source>
</evidence>
<feature type="compositionally biased region" description="Polar residues" evidence="11">
    <location>
        <begin position="36"/>
        <end position="46"/>
    </location>
</feature>
<dbReference type="PROSITE" id="PS51767">
    <property type="entry name" value="PEPTIDASE_A1"/>
    <property type="match status" value="1"/>
</dbReference>
<evidence type="ECO:0000256" key="8">
    <source>
        <dbReference type="PIRSR" id="PIRSR601461-1"/>
    </source>
</evidence>
<dbReference type="InterPro" id="IPR021109">
    <property type="entry name" value="Peptidase_aspartic_dom_sf"/>
</dbReference>
<evidence type="ECO:0000256" key="4">
    <source>
        <dbReference type="ARBA" id="ARBA00022670"/>
    </source>
</evidence>
<feature type="disulfide bond" evidence="9">
    <location>
        <begin position="329"/>
        <end position="363"/>
    </location>
</feature>
<feature type="disulfide bond" evidence="9">
    <location>
        <begin position="122"/>
        <end position="126"/>
    </location>
</feature>
<reference evidence="14 15" key="1">
    <citation type="submission" date="2016-07" db="EMBL/GenBank/DDBJ databases">
        <title>Pervasive Adenine N6-methylation of Active Genes in Fungi.</title>
        <authorList>
            <consortium name="DOE Joint Genome Institute"/>
            <person name="Mondo S.J."/>
            <person name="Dannebaum R.O."/>
            <person name="Kuo R.C."/>
            <person name="Labutti K."/>
            <person name="Haridas S."/>
            <person name="Kuo A."/>
            <person name="Salamov A."/>
            <person name="Ahrendt S.R."/>
            <person name="Lipzen A."/>
            <person name="Sullivan W."/>
            <person name="Andreopoulos W.B."/>
            <person name="Clum A."/>
            <person name="Lindquist E."/>
            <person name="Daum C."/>
            <person name="Ramamoorthy G.K."/>
            <person name="Gryganskyi A."/>
            <person name="Culley D."/>
            <person name="Magnuson J.K."/>
            <person name="James T.Y."/>
            <person name="O'Malley M.A."/>
            <person name="Stajich J.E."/>
            <person name="Spatafora J.W."/>
            <person name="Visel A."/>
            <person name="Grigoriev I.V."/>
        </authorList>
    </citation>
    <scope>NUCLEOTIDE SEQUENCE [LARGE SCALE GENOMIC DNA]</scope>
    <source>
        <strain evidence="14 15">NRRL 1336</strain>
    </source>
</reference>
<evidence type="ECO:0000256" key="5">
    <source>
        <dbReference type="ARBA" id="ARBA00022729"/>
    </source>
</evidence>
<evidence type="ECO:0000256" key="9">
    <source>
        <dbReference type="PIRSR" id="PIRSR601461-2"/>
    </source>
</evidence>
<feature type="active site" evidence="8">
    <location>
        <position position="293"/>
    </location>
</feature>
<dbReference type="SUPFAM" id="SSF50630">
    <property type="entry name" value="Acid proteases"/>
    <property type="match status" value="1"/>
</dbReference>
<dbReference type="Pfam" id="PF00026">
    <property type="entry name" value="Asp"/>
    <property type="match status" value="1"/>
</dbReference>
<evidence type="ECO:0000256" key="3">
    <source>
        <dbReference type="ARBA" id="ARBA00013205"/>
    </source>
</evidence>
<keyword evidence="7 10" id="KW-0378">Hydrolase</keyword>
<dbReference type="InterPro" id="IPR034164">
    <property type="entry name" value="Pepsin-like_dom"/>
</dbReference>
<evidence type="ECO:0000256" key="7">
    <source>
        <dbReference type="ARBA" id="ARBA00022801"/>
    </source>
</evidence>
<dbReference type="OrthoDB" id="15189at2759"/>
<dbReference type="EMBL" id="MCGE01000046">
    <property type="protein sequence ID" value="ORZ05027.1"/>
    <property type="molecule type" value="Genomic_DNA"/>
</dbReference>
<gene>
    <name evidence="14" type="ORF">BCR42DRAFT_361940</name>
</gene>
<evidence type="ECO:0000256" key="6">
    <source>
        <dbReference type="ARBA" id="ARBA00022750"/>
    </source>
</evidence>
<comment type="catalytic activity">
    <reaction evidence="1">
        <text>Hydrolysis of proteins with broad specificity similar to that of pepsin A, preferring hydrophobic residues at P1 and P1'. Clots milk and activates trypsinogen. Does not cleave 4-Gln-|-His-5, but does cleave 10-His-|-Leu-11 and 12-Val-|-Glu-13 in B chain of insulin.</text>
        <dbReference type="EC" id="3.4.23.21"/>
    </reaction>
</comment>
<evidence type="ECO:0000256" key="1">
    <source>
        <dbReference type="ARBA" id="ARBA00001130"/>
    </source>
</evidence>
<name>A0A1X2HY05_9FUNG</name>
<protein>
    <recommendedName>
        <fullName evidence="3">rhizopuspepsin</fullName>
        <ecNumber evidence="3">3.4.23.21</ecNumber>
    </recommendedName>
</protein>
<dbReference type="PRINTS" id="PR00792">
    <property type="entry name" value="PEPSIN"/>
</dbReference>
<dbReference type="Gene3D" id="2.40.70.10">
    <property type="entry name" value="Acid Proteases"/>
    <property type="match status" value="2"/>
</dbReference>
<dbReference type="PROSITE" id="PS00141">
    <property type="entry name" value="ASP_PROTEASE"/>
    <property type="match status" value="1"/>
</dbReference>
<feature type="region of interest" description="Disordered" evidence="11">
    <location>
        <begin position="36"/>
        <end position="80"/>
    </location>
</feature>
<dbReference type="InterPro" id="IPR001969">
    <property type="entry name" value="Aspartic_peptidase_AS"/>
</dbReference>
<sequence>MYLCSIFIWCIFYFCQTVLAVNDGVHVLALKSYRGSSIPSTSSHVSGASKLISGDKNEANEDDTEVQPLPSNDSGPSSAILESDNNVLWYTTIVIGTDEGKQEFTVDVDTGSSDLFIPGSKCGSTCDGHTRYDPKLSPTSNNTEGNFTLSFADKSSVEGTIYTDSVSLGGLVAKNQSFGVGKVYSEGLKKKNFSPDGLLGLGFESLSHIKAPPLLDTLFNQGQIKKRVFGVRLSLAEADDEQGELTLGGYNEIHMAGEIAYASVTDPKFWQVKLDQVTVGKKVIASKRSFIVDTGSTLINADAVFVKKFYSRIKGAKKDANRLHWTLPCANIPTLVFTIARTKFTIDPSTFSPGRVSEGSDECYGGIVANVEPGNPWIVGGVFLSNVYTIFDVDQKRIGFTTLKDGQTDDQ</sequence>
<keyword evidence="5 12" id="KW-0732">Signal</keyword>
<evidence type="ECO:0000256" key="10">
    <source>
        <dbReference type="RuleBase" id="RU000454"/>
    </source>
</evidence>
<dbReference type="InterPro" id="IPR033121">
    <property type="entry name" value="PEPTIDASE_A1"/>
</dbReference>
<dbReference type="PANTHER" id="PTHR47966:SF51">
    <property type="entry name" value="BETA-SITE APP-CLEAVING ENZYME, ISOFORM A-RELATED"/>
    <property type="match status" value="1"/>
</dbReference>
<keyword evidence="6 10" id="KW-0064">Aspartyl protease</keyword>
<dbReference type="STRING" id="90262.A0A1X2HY05"/>
<evidence type="ECO:0000259" key="13">
    <source>
        <dbReference type="PROSITE" id="PS51767"/>
    </source>
</evidence>
<comment type="similarity">
    <text evidence="2 10">Belongs to the peptidase A1 family.</text>
</comment>
<evidence type="ECO:0000313" key="15">
    <source>
        <dbReference type="Proteomes" id="UP000193560"/>
    </source>
</evidence>
<dbReference type="CDD" id="cd05471">
    <property type="entry name" value="pepsin_like"/>
    <property type="match status" value="1"/>
</dbReference>
<dbReference type="GO" id="GO:0004190">
    <property type="term" value="F:aspartic-type endopeptidase activity"/>
    <property type="evidence" value="ECO:0007669"/>
    <property type="project" value="UniProtKB-KW"/>
</dbReference>
<feature type="signal peptide" evidence="12">
    <location>
        <begin position="1"/>
        <end position="20"/>
    </location>
</feature>
<evidence type="ECO:0000256" key="12">
    <source>
        <dbReference type="SAM" id="SignalP"/>
    </source>
</evidence>
<evidence type="ECO:0000256" key="2">
    <source>
        <dbReference type="ARBA" id="ARBA00007447"/>
    </source>
</evidence>
<feature type="chain" id="PRO_5012304290" description="rhizopuspepsin" evidence="12">
    <location>
        <begin position="21"/>
        <end position="411"/>
    </location>
</feature>
<dbReference type="InterPro" id="IPR001461">
    <property type="entry name" value="Aspartic_peptidase_A1"/>
</dbReference>
<dbReference type="GO" id="GO:0006508">
    <property type="term" value="P:proteolysis"/>
    <property type="evidence" value="ECO:0007669"/>
    <property type="project" value="UniProtKB-KW"/>
</dbReference>
<keyword evidence="15" id="KW-1185">Reference proteome</keyword>
<dbReference type="Proteomes" id="UP000193560">
    <property type="component" value="Unassembled WGS sequence"/>
</dbReference>